<comment type="caution">
    <text evidence="2">The sequence shown here is derived from an EMBL/GenBank/DDBJ whole genome shotgun (WGS) entry which is preliminary data.</text>
</comment>
<evidence type="ECO:0000313" key="2">
    <source>
        <dbReference type="EMBL" id="KAF6749769.1"/>
    </source>
</evidence>
<keyword evidence="3" id="KW-1185">Reference proteome</keyword>
<keyword evidence="1" id="KW-0472">Membrane</keyword>
<dbReference type="AlphaFoldDB" id="A0A8H6HMI4"/>
<dbReference type="EMBL" id="JACGCI010000061">
    <property type="protein sequence ID" value="KAF6749769.1"/>
    <property type="molecule type" value="Genomic_DNA"/>
</dbReference>
<organism evidence="2 3">
    <name type="scientific">Ephemerocybe angulata</name>
    <dbReference type="NCBI Taxonomy" id="980116"/>
    <lineage>
        <taxon>Eukaryota</taxon>
        <taxon>Fungi</taxon>
        <taxon>Dikarya</taxon>
        <taxon>Basidiomycota</taxon>
        <taxon>Agaricomycotina</taxon>
        <taxon>Agaricomycetes</taxon>
        <taxon>Agaricomycetidae</taxon>
        <taxon>Agaricales</taxon>
        <taxon>Agaricineae</taxon>
        <taxon>Psathyrellaceae</taxon>
        <taxon>Ephemerocybe</taxon>
    </lineage>
</organism>
<gene>
    <name evidence="2" type="ORF">DFP72DRAFT_912686</name>
</gene>
<keyword evidence="1" id="KW-0812">Transmembrane</keyword>
<keyword evidence="1" id="KW-1133">Transmembrane helix</keyword>
<name>A0A8H6HMI4_9AGAR</name>
<accession>A0A8H6HMI4</accession>
<evidence type="ECO:0000256" key="1">
    <source>
        <dbReference type="SAM" id="Phobius"/>
    </source>
</evidence>
<sequence length="150" mass="15804">MDSCCCETMARRLAIVARRSVIVLFPSSPQGFGEGCVACLWALPCGFGNRVSFAGRAGRSTVSSLSSECCAIDVKHPSGVGSAEFAGRSVEYSLASSCNDADWARVEVLAKGDCCVFQGTRRPDQRRLALGFPVPLLSASCIGLLGGYEL</sequence>
<feature type="transmembrane region" description="Helical" evidence="1">
    <location>
        <begin position="128"/>
        <end position="148"/>
    </location>
</feature>
<proteinExistence type="predicted"/>
<protein>
    <submittedName>
        <fullName evidence="2">Uncharacterized protein</fullName>
    </submittedName>
</protein>
<reference evidence="2 3" key="1">
    <citation type="submission" date="2020-07" db="EMBL/GenBank/DDBJ databases">
        <title>Comparative genomics of pyrophilous fungi reveals a link between fire events and developmental genes.</title>
        <authorList>
            <consortium name="DOE Joint Genome Institute"/>
            <person name="Steindorff A.S."/>
            <person name="Carver A."/>
            <person name="Calhoun S."/>
            <person name="Stillman K."/>
            <person name="Liu H."/>
            <person name="Lipzen A."/>
            <person name="Pangilinan J."/>
            <person name="Labutti K."/>
            <person name="Bruns T.D."/>
            <person name="Grigoriev I.V."/>
        </authorList>
    </citation>
    <scope>NUCLEOTIDE SEQUENCE [LARGE SCALE GENOMIC DNA]</scope>
    <source>
        <strain evidence="2 3">CBS 144469</strain>
    </source>
</reference>
<dbReference type="Proteomes" id="UP000521943">
    <property type="component" value="Unassembled WGS sequence"/>
</dbReference>
<evidence type="ECO:0000313" key="3">
    <source>
        <dbReference type="Proteomes" id="UP000521943"/>
    </source>
</evidence>